<name>A0A552V6Z7_9FIRM</name>
<gene>
    <name evidence="1" type="ORF">FL857_05985</name>
</gene>
<evidence type="ECO:0000313" key="2">
    <source>
        <dbReference type="Proteomes" id="UP000319424"/>
    </source>
</evidence>
<proteinExistence type="predicted"/>
<organism evidence="1 2">
    <name type="scientific">Criibacterium bergeronii</name>
    <dbReference type="NCBI Taxonomy" id="1871336"/>
    <lineage>
        <taxon>Bacteria</taxon>
        <taxon>Bacillati</taxon>
        <taxon>Bacillota</taxon>
        <taxon>Clostridia</taxon>
        <taxon>Peptostreptococcales</taxon>
        <taxon>Filifactoraceae</taxon>
        <taxon>Criibacterium</taxon>
    </lineage>
</organism>
<dbReference type="EMBL" id="VJXW01000007">
    <property type="protein sequence ID" value="TRW26235.1"/>
    <property type="molecule type" value="Genomic_DNA"/>
</dbReference>
<evidence type="ECO:0000313" key="1">
    <source>
        <dbReference type="EMBL" id="TRW26235.1"/>
    </source>
</evidence>
<reference evidence="1 2" key="1">
    <citation type="submission" date="2019-07" db="EMBL/GenBank/DDBJ databases">
        <title>Criibacterium bergeronii gen. nov., sp. nov. isolated from human clinical samples.</title>
        <authorList>
            <person name="Maheux A.F."/>
            <person name="Boudreau D.K."/>
            <person name="Berube E."/>
            <person name="Brodeur S."/>
            <person name="Bernard K.A."/>
            <person name="Abed J.Y."/>
            <person name="Ducrey E."/>
            <person name="Guay E.F."/>
            <person name="Raymond F."/>
            <person name="Corbeil J."/>
            <person name="Domingo M.-C."/>
            <person name="Roy P.H."/>
            <person name="Boissinot M."/>
            <person name="Tocheva E.I."/>
            <person name="Omar R.F."/>
        </authorList>
    </citation>
    <scope>NUCLEOTIDE SEQUENCE [LARGE SCALE GENOMIC DNA]</scope>
    <source>
        <strain evidence="1 2">CCRI-24246</strain>
    </source>
</reference>
<dbReference type="AlphaFoldDB" id="A0A552V6Z7"/>
<dbReference type="RefSeq" id="WP_185959861.1">
    <property type="nucleotide sequence ID" value="NZ_VJXW01000007.1"/>
</dbReference>
<sequence length="65" mass="7691">MVSEKEMLKCEGKKIRVKFKDGQILYTFCEEYYQEEDYDESESMLFIPNNLAIGQSEIESIEILN</sequence>
<comment type="caution">
    <text evidence="1">The sequence shown here is derived from an EMBL/GenBank/DDBJ whole genome shotgun (WGS) entry which is preliminary data.</text>
</comment>
<protein>
    <submittedName>
        <fullName evidence="1">Uncharacterized protein</fullName>
    </submittedName>
</protein>
<accession>A0A552V6Z7</accession>
<dbReference type="Proteomes" id="UP000319424">
    <property type="component" value="Unassembled WGS sequence"/>
</dbReference>